<gene>
    <name evidence="1" type="ORF">OPDIPICF_00688</name>
</gene>
<sequence length="50" mass="5489">MIISFMSDILYSLFVTVSMDACAWEVSDTFENYGCVSADNNKLPDSTGSI</sequence>
<dbReference type="AlphaFoldDB" id="A0A5S9N450"/>
<accession>A0A5S9N450</accession>
<reference evidence="1 2" key="1">
    <citation type="submission" date="2019-11" db="EMBL/GenBank/DDBJ databases">
        <authorList>
            <person name="Holert J."/>
        </authorList>
    </citation>
    <scope>NUCLEOTIDE SEQUENCE [LARGE SCALE GENOMIC DNA]</scope>
    <source>
        <strain evidence="1">SB11_3</strain>
    </source>
</reference>
<dbReference type="Proteomes" id="UP000441399">
    <property type="component" value="Unassembled WGS sequence"/>
</dbReference>
<evidence type="ECO:0000313" key="2">
    <source>
        <dbReference type="Proteomes" id="UP000441399"/>
    </source>
</evidence>
<keyword evidence="2" id="KW-1185">Reference proteome</keyword>
<proteinExistence type="predicted"/>
<name>A0A5S9N450_9GAMM</name>
<protein>
    <submittedName>
        <fullName evidence="1">Uncharacterized protein</fullName>
    </submittedName>
</protein>
<organism evidence="1 2">
    <name type="scientific">BD1-7 clade bacterium</name>
    <dbReference type="NCBI Taxonomy" id="2029982"/>
    <lineage>
        <taxon>Bacteria</taxon>
        <taxon>Pseudomonadati</taxon>
        <taxon>Pseudomonadota</taxon>
        <taxon>Gammaproteobacteria</taxon>
        <taxon>Cellvibrionales</taxon>
        <taxon>Spongiibacteraceae</taxon>
        <taxon>BD1-7 clade</taxon>
    </lineage>
</organism>
<dbReference type="EMBL" id="CACSIO010000001">
    <property type="protein sequence ID" value="CAA0084520.1"/>
    <property type="molecule type" value="Genomic_DNA"/>
</dbReference>
<evidence type="ECO:0000313" key="1">
    <source>
        <dbReference type="EMBL" id="CAA0084520.1"/>
    </source>
</evidence>